<comment type="caution">
    <text evidence="2">The sequence shown here is derived from an EMBL/GenBank/DDBJ whole genome shotgun (WGS) entry which is preliminary data.</text>
</comment>
<gene>
    <name evidence="2" type="ORF">E3O10_12055</name>
</gene>
<dbReference type="InterPro" id="IPR011335">
    <property type="entry name" value="Restrct_endonuc-II-like"/>
</dbReference>
<sequence length="130" mass="14675">MPGRRTTARLIEAVALLNDCAESAPESIIRVTIVRAGIIGLVANHPIWNVRGQLIARADLCFPAHRVIFEYQGDYHRAEPGRWRKDRTRIARLAAAGWHVIEIAADELRDRTTLVELIRDALELYPPVFA</sequence>
<evidence type="ECO:0000259" key="1">
    <source>
        <dbReference type="Pfam" id="PF04480"/>
    </source>
</evidence>
<name>A0A5F0D3Q9_9MICO</name>
<accession>A0A5F0D3Q9</accession>
<organism evidence="2 3">
    <name type="scientific">Cryobacterium luteum</name>
    <dbReference type="NCBI Taxonomy" id="1424661"/>
    <lineage>
        <taxon>Bacteria</taxon>
        <taxon>Bacillati</taxon>
        <taxon>Actinomycetota</taxon>
        <taxon>Actinomycetes</taxon>
        <taxon>Micrococcales</taxon>
        <taxon>Microbacteriaceae</taxon>
        <taxon>Cryobacterium</taxon>
    </lineage>
</organism>
<dbReference type="Pfam" id="PF04480">
    <property type="entry name" value="DUF559"/>
    <property type="match status" value="1"/>
</dbReference>
<dbReference type="SUPFAM" id="SSF52980">
    <property type="entry name" value="Restriction endonuclease-like"/>
    <property type="match status" value="1"/>
</dbReference>
<protein>
    <submittedName>
        <fullName evidence="2">DUF559 domain-containing protein</fullName>
    </submittedName>
</protein>
<proteinExistence type="predicted"/>
<dbReference type="EMBL" id="SOFF01000031">
    <property type="protein sequence ID" value="TFB88528.1"/>
    <property type="molecule type" value="Genomic_DNA"/>
</dbReference>
<dbReference type="InterPro" id="IPR007569">
    <property type="entry name" value="DUF559"/>
</dbReference>
<feature type="domain" description="DUF559" evidence="1">
    <location>
        <begin position="59"/>
        <end position="122"/>
    </location>
</feature>
<evidence type="ECO:0000313" key="3">
    <source>
        <dbReference type="Proteomes" id="UP000297654"/>
    </source>
</evidence>
<dbReference type="Proteomes" id="UP000297654">
    <property type="component" value="Unassembled WGS sequence"/>
</dbReference>
<dbReference type="Gene3D" id="3.40.960.10">
    <property type="entry name" value="VSR Endonuclease"/>
    <property type="match status" value="1"/>
</dbReference>
<dbReference type="OrthoDB" id="3234479at2"/>
<dbReference type="AlphaFoldDB" id="A0A5F0D3Q9"/>
<reference evidence="2 3" key="1">
    <citation type="submission" date="2019-03" db="EMBL/GenBank/DDBJ databases">
        <title>Genomics of glacier-inhabiting Cryobacterium strains.</title>
        <authorList>
            <person name="Liu Q."/>
            <person name="Xin Y.-H."/>
        </authorList>
    </citation>
    <scope>NUCLEOTIDE SEQUENCE [LARGE SCALE GENOMIC DNA]</scope>
    <source>
        <strain evidence="2 3">Hh15</strain>
    </source>
</reference>
<evidence type="ECO:0000313" key="2">
    <source>
        <dbReference type="EMBL" id="TFB88528.1"/>
    </source>
</evidence>
<keyword evidence="3" id="KW-1185">Reference proteome</keyword>